<dbReference type="NCBIfam" id="TIGR02464">
    <property type="entry name" value="ribofla_fusion"/>
    <property type="match status" value="1"/>
</dbReference>
<protein>
    <submittedName>
        <fullName evidence="4">NADAR family protein</fullName>
    </submittedName>
</protein>
<name>A0A833H4H4_9LEPT</name>
<accession>A0A833H4H4</accession>
<dbReference type="Gene3D" id="1.10.357.40">
    <property type="entry name" value="YbiA-like"/>
    <property type="match status" value="1"/>
</dbReference>
<organism evidence="4 5">
    <name type="scientific">Leptonema illini</name>
    <dbReference type="NCBI Taxonomy" id="183"/>
    <lineage>
        <taxon>Bacteria</taxon>
        <taxon>Pseudomonadati</taxon>
        <taxon>Spirochaetota</taxon>
        <taxon>Spirochaetia</taxon>
        <taxon>Leptospirales</taxon>
        <taxon>Leptospiraceae</taxon>
        <taxon>Leptonema</taxon>
    </lineage>
</organism>
<dbReference type="CDD" id="cd15457">
    <property type="entry name" value="NADAR"/>
    <property type="match status" value="1"/>
</dbReference>
<dbReference type="InterPro" id="IPR012816">
    <property type="entry name" value="NADAR"/>
</dbReference>
<evidence type="ECO:0000313" key="5">
    <source>
        <dbReference type="Proteomes" id="UP000460298"/>
    </source>
</evidence>
<evidence type="ECO:0000256" key="2">
    <source>
        <dbReference type="ARBA" id="ARBA00000751"/>
    </source>
</evidence>
<dbReference type="InterPro" id="IPR037238">
    <property type="entry name" value="YbiA-like_sf"/>
</dbReference>
<dbReference type="AlphaFoldDB" id="A0A833H4H4"/>
<evidence type="ECO:0000259" key="3">
    <source>
        <dbReference type="Pfam" id="PF08719"/>
    </source>
</evidence>
<dbReference type="Proteomes" id="UP000460298">
    <property type="component" value="Unassembled WGS sequence"/>
</dbReference>
<dbReference type="Pfam" id="PF08719">
    <property type="entry name" value="NADAR"/>
    <property type="match status" value="1"/>
</dbReference>
<comment type="catalytic activity">
    <reaction evidence="2">
        <text>2,5-diamino-6-hydroxy-4-(5-phosphoribosylamino)-pyrimidine + H2O = 2,5,6-triamino-4-hydroxypyrimidine + D-ribose 5-phosphate</text>
        <dbReference type="Rhea" id="RHEA:23436"/>
        <dbReference type="ChEBI" id="CHEBI:15377"/>
        <dbReference type="ChEBI" id="CHEBI:58614"/>
        <dbReference type="ChEBI" id="CHEBI:78346"/>
        <dbReference type="ChEBI" id="CHEBI:137796"/>
    </reaction>
</comment>
<dbReference type="EMBL" id="WBUI01000001">
    <property type="protein sequence ID" value="KAB2935176.1"/>
    <property type="molecule type" value="Genomic_DNA"/>
</dbReference>
<reference evidence="4 5" key="1">
    <citation type="submission" date="2019-10" db="EMBL/GenBank/DDBJ databases">
        <title>Extracellular Electron Transfer in a Candidatus Methanoperedens spp. Enrichment Culture.</title>
        <authorList>
            <person name="Berger S."/>
            <person name="Rangel Shaw D."/>
            <person name="Berben T."/>
            <person name="In 'T Zandt M."/>
            <person name="Frank J."/>
            <person name="Reimann J."/>
            <person name="Jetten M.S.M."/>
            <person name="Welte C.U."/>
        </authorList>
    </citation>
    <scope>NUCLEOTIDE SEQUENCE [LARGE SCALE GENOMIC DNA]</scope>
    <source>
        <strain evidence="4">SB12</strain>
    </source>
</reference>
<feature type="domain" description="NADAR" evidence="3">
    <location>
        <begin position="28"/>
        <end position="187"/>
    </location>
</feature>
<evidence type="ECO:0000256" key="1">
    <source>
        <dbReference type="ARBA" id="ARBA00000022"/>
    </source>
</evidence>
<gene>
    <name evidence="4" type="ORF">F9K24_00175</name>
</gene>
<comment type="caution">
    <text evidence="4">The sequence shown here is derived from an EMBL/GenBank/DDBJ whole genome shotgun (WGS) entry which is preliminary data.</text>
</comment>
<proteinExistence type="predicted"/>
<dbReference type="SUPFAM" id="SSF143990">
    <property type="entry name" value="YbiA-like"/>
    <property type="match status" value="1"/>
</dbReference>
<evidence type="ECO:0000313" key="4">
    <source>
        <dbReference type="EMBL" id="KAB2935176.1"/>
    </source>
</evidence>
<sequence length="197" mass="22782">MGDSSDQIYSMAHLRQSIEKNEPLGFLFFWGHTSRDVAQIGKECLSQWYLRPFLFNGLAFPTAEHWMMYEKARLFQDERIMLSMLDDENPAVAKKLGRQIRGFDAETWNREKGRIVFEGNLHKFAQNPELADFLFSTGDRVLVEASPDDSIWGIGLNEQMARSTAPDQWPGENLLGFALMRVRYALRMKSKKNERGL</sequence>
<comment type="catalytic activity">
    <reaction evidence="1">
        <text>5-amino-6-(5-phospho-D-ribosylamino)uracil + H2O = 5,6-diaminouracil + D-ribose 5-phosphate</text>
        <dbReference type="Rhea" id="RHEA:55020"/>
        <dbReference type="ChEBI" id="CHEBI:15377"/>
        <dbReference type="ChEBI" id="CHEBI:46252"/>
        <dbReference type="ChEBI" id="CHEBI:58453"/>
        <dbReference type="ChEBI" id="CHEBI:78346"/>
    </reaction>
</comment>